<accession>A0A0L1JPV7</accession>
<dbReference type="EMBL" id="AQQZ01000004">
    <property type="protein sequence ID" value="KNG93771.1"/>
    <property type="molecule type" value="Genomic_DNA"/>
</dbReference>
<organism evidence="1 2">
    <name type="scientific">Pseudaestuariivita atlantica</name>
    <dbReference type="NCBI Taxonomy" id="1317121"/>
    <lineage>
        <taxon>Bacteria</taxon>
        <taxon>Pseudomonadati</taxon>
        <taxon>Pseudomonadota</taxon>
        <taxon>Alphaproteobacteria</taxon>
        <taxon>Rhodobacterales</taxon>
        <taxon>Paracoccaceae</taxon>
        <taxon>Pseudaestuariivita</taxon>
    </lineage>
</organism>
<dbReference type="OrthoDB" id="9796999at2"/>
<dbReference type="AlphaFoldDB" id="A0A0L1JPV7"/>
<dbReference type="STRING" id="1317121.ATO11_11380"/>
<gene>
    <name evidence="1" type="ORF">ATO11_11380</name>
</gene>
<comment type="caution">
    <text evidence="1">The sequence shown here is derived from an EMBL/GenBank/DDBJ whole genome shotgun (WGS) entry which is preliminary data.</text>
</comment>
<dbReference type="RefSeq" id="WP_050530973.1">
    <property type="nucleotide sequence ID" value="NZ_AQQZ01000004.1"/>
</dbReference>
<sequence>MTAAPDAPRVEVRSRTDLRDWLGANHATAPSVWLVTYKKHTPHYLGYDELISELLCWGWIDSQTRKVDEDRTSVLIAPRNPESAWSAINKRKVEEERTAGRMTQAGEALVAAAQANGMWSFLDDVEALIVPDDLAAAMSDHREGWEAYPRSVKRGALEWLKTAKTRPTRDKRIADIAGSLAEGLRPSPFRR</sequence>
<dbReference type="Pfam" id="PF13376">
    <property type="entry name" value="OmdA"/>
    <property type="match status" value="1"/>
</dbReference>
<evidence type="ECO:0000313" key="2">
    <source>
        <dbReference type="Proteomes" id="UP000036938"/>
    </source>
</evidence>
<evidence type="ECO:0008006" key="3">
    <source>
        <dbReference type="Google" id="ProtNLM"/>
    </source>
</evidence>
<reference evidence="1 2" key="1">
    <citation type="journal article" date="2015" name="Int. J. Syst. Evol. Microbiol.">
        <title>Aestuariivita atlantica sp. nov., isolated from deep sea sediment of the Atlantic Ocean.</title>
        <authorList>
            <person name="Li G."/>
            <person name="Lai Q."/>
            <person name="Du Y."/>
            <person name="Liu X."/>
            <person name="Sun F."/>
            <person name="Shao Z."/>
        </authorList>
    </citation>
    <scope>NUCLEOTIDE SEQUENCE [LARGE SCALE GENOMIC DNA]</scope>
    <source>
        <strain evidence="1 2">22II-S11-z3</strain>
    </source>
</reference>
<dbReference type="Proteomes" id="UP000036938">
    <property type="component" value="Unassembled WGS sequence"/>
</dbReference>
<proteinExistence type="predicted"/>
<name>A0A0L1JPV7_9RHOB</name>
<evidence type="ECO:0000313" key="1">
    <source>
        <dbReference type="EMBL" id="KNG93771.1"/>
    </source>
</evidence>
<keyword evidence="2" id="KW-1185">Reference proteome</keyword>
<protein>
    <recommendedName>
        <fullName evidence="3">YdeI/OmpD-associated family protein</fullName>
    </recommendedName>
</protein>